<organism evidence="7 8">
    <name type="scientific">Rhizodiscina lignyota</name>
    <dbReference type="NCBI Taxonomy" id="1504668"/>
    <lineage>
        <taxon>Eukaryota</taxon>
        <taxon>Fungi</taxon>
        <taxon>Dikarya</taxon>
        <taxon>Ascomycota</taxon>
        <taxon>Pezizomycotina</taxon>
        <taxon>Dothideomycetes</taxon>
        <taxon>Pleosporomycetidae</taxon>
        <taxon>Aulographales</taxon>
        <taxon>Rhizodiscinaceae</taxon>
        <taxon>Rhizodiscina</taxon>
    </lineage>
</organism>
<dbReference type="SUPFAM" id="SSF55874">
    <property type="entry name" value="ATPase domain of HSP90 chaperone/DNA topoisomerase II/histidine kinase"/>
    <property type="match status" value="1"/>
</dbReference>
<dbReference type="CDD" id="cd16926">
    <property type="entry name" value="HATPase_MutL-MLH-PMS-like"/>
    <property type="match status" value="1"/>
</dbReference>
<dbReference type="InterPro" id="IPR013507">
    <property type="entry name" value="DNA_mismatch_S5_2-like"/>
</dbReference>
<evidence type="ECO:0000256" key="1">
    <source>
        <dbReference type="ARBA" id="ARBA00006082"/>
    </source>
</evidence>
<keyword evidence="2" id="KW-0227">DNA damage</keyword>
<dbReference type="GO" id="GO:0016887">
    <property type="term" value="F:ATP hydrolysis activity"/>
    <property type="evidence" value="ECO:0007669"/>
    <property type="project" value="InterPro"/>
</dbReference>
<feature type="region of interest" description="Disordered" evidence="4">
    <location>
        <begin position="450"/>
        <end position="573"/>
    </location>
</feature>
<dbReference type="GO" id="GO:0000710">
    <property type="term" value="P:meiotic mismatch repair"/>
    <property type="evidence" value="ECO:0007669"/>
    <property type="project" value="UniProtKB-ARBA"/>
</dbReference>
<dbReference type="EMBL" id="ML978123">
    <property type="protein sequence ID" value="KAF2101655.1"/>
    <property type="molecule type" value="Genomic_DNA"/>
</dbReference>
<dbReference type="Pfam" id="PF08676">
    <property type="entry name" value="MutL_C"/>
    <property type="match status" value="1"/>
</dbReference>
<dbReference type="Gene3D" id="3.30.1370.100">
    <property type="entry name" value="MutL, C-terminal domain, regulatory subdomain"/>
    <property type="match status" value="1"/>
</dbReference>
<dbReference type="InterPro" id="IPR042121">
    <property type="entry name" value="MutL_C_regsub"/>
</dbReference>
<dbReference type="FunFam" id="3.30.230.10:FF:000120">
    <property type="entry name" value="Mismatch repair endonuclease PMS2"/>
    <property type="match status" value="1"/>
</dbReference>
<feature type="compositionally biased region" description="Pro residues" evidence="4">
    <location>
        <begin position="501"/>
        <end position="512"/>
    </location>
</feature>
<feature type="compositionally biased region" description="Acidic residues" evidence="4">
    <location>
        <begin position="672"/>
        <end position="682"/>
    </location>
</feature>
<dbReference type="Pfam" id="PF13589">
    <property type="entry name" value="HATPase_c_3"/>
    <property type="match status" value="1"/>
</dbReference>
<dbReference type="PROSITE" id="PS00058">
    <property type="entry name" value="DNA_MISMATCH_REPAIR_1"/>
    <property type="match status" value="1"/>
</dbReference>
<dbReference type="Proteomes" id="UP000799772">
    <property type="component" value="Unassembled WGS sequence"/>
</dbReference>
<proteinExistence type="inferred from homology"/>
<dbReference type="FunFam" id="3.30.565.10:FF:000014">
    <property type="entry name" value="Mismatch repair endonuclease pms1, putative"/>
    <property type="match status" value="1"/>
</dbReference>
<dbReference type="InterPro" id="IPR042120">
    <property type="entry name" value="MutL_C_dimsub"/>
</dbReference>
<dbReference type="GO" id="GO:0140664">
    <property type="term" value="F:ATP-dependent DNA damage sensor activity"/>
    <property type="evidence" value="ECO:0007669"/>
    <property type="project" value="InterPro"/>
</dbReference>
<reference evidence="7" key="1">
    <citation type="journal article" date="2020" name="Stud. Mycol.">
        <title>101 Dothideomycetes genomes: a test case for predicting lifestyles and emergence of pathogens.</title>
        <authorList>
            <person name="Haridas S."/>
            <person name="Albert R."/>
            <person name="Binder M."/>
            <person name="Bloem J."/>
            <person name="Labutti K."/>
            <person name="Salamov A."/>
            <person name="Andreopoulos B."/>
            <person name="Baker S."/>
            <person name="Barry K."/>
            <person name="Bills G."/>
            <person name="Bluhm B."/>
            <person name="Cannon C."/>
            <person name="Castanera R."/>
            <person name="Culley D."/>
            <person name="Daum C."/>
            <person name="Ezra D."/>
            <person name="Gonzalez J."/>
            <person name="Henrissat B."/>
            <person name="Kuo A."/>
            <person name="Liang C."/>
            <person name="Lipzen A."/>
            <person name="Lutzoni F."/>
            <person name="Magnuson J."/>
            <person name="Mondo S."/>
            <person name="Nolan M."/>
            <person name="Ohm R."/>
            <person name="Pangilinan J."/>
            <person name="Park H.-J."/>
            <person name="Ramirez L."/>
            <person name="Alfaro M."/>
            <person name="Sun H."/>
            <person name="Tritt A."/>
            <person name="Yoshinaga Y."/>
            <person name="Zwiers L.-H."/>
            <person name="Turgeon B."/>
            <person name="Goodwin S."/>
            <person name="Spatafora J."/>
            <person name="Crous P."/>
            <person name="Grigoriev I."/>
        </authorList>
    </citation>
    <scope>NUCLEOTIDE SEQUENCE</scope>
    <source>
        <strain evidence="7">CBS 133067</strain>
    </source>
</reference>
<evidence type="ECO:0000259" key="6">
    <source>
        <dbReference type="SMART" id="SM01340"/>
    </source>
</evidence>
<dbReference type="CDD" id="cd03484">
    <property type="entry name" value="MutL_Trans_hPMS_2_like"/>
    <property type="match status" value="1"/>
</dbReference>
<evidence type="ECO:0000313" key="7">
    <source>
        <dbReference type="EMBL" id="KAF2101655.1"/>
    </source>
</evidence>
<dbReference type="GO" id="GO:0032389">
    <property type="term" value="C:MutLalpha complex"/>
    <property type="evidence" value="ECO:0007669"/>
    <property type="project" value="TreeGrafter"/>
</dbReference>
<feature type="compositionally biased region" description="Acidic residues" evidence="4">
    <location>
        <begin position="642"/>
        <end position="658"/>
    </location>
</feature>
<dbReference type="AlphaFoldDB" id="A0A9P4ILX9"/>
<dbReference type="SMART" id="SM01340">
    <property type="entry name" value="DNA_mis_repair"/>
    <property type="match status" value="1"/>
</dbReference>
<dbReference type="Pfam" id="PF01119">
    <property type="entry name" value="DNA_mis_repair"/>
    <property type="match status" value="1"/>
</dbReference>
<comment type="caution">
    <text evidence="7">The sequence shown here is derived from an EMBL/GenBank/DDBJ whole genome shotgun (WGS) entry which is preliminary data.</text>
</comment>
<feature type="region of interest" description="Disordered" evidence="4">
    <location>
        <begin position="376"/>
        <end position="434"/>
    </location>
</feature>
<dbReference type="PANTHER" id="PTHR10073:SF52">
    <property type="entry name" value="MISMATCH REPAIR ENDONUCLEASE PMS2"/>
    <property type="match status" value="1"/>
</dbReference>
<dbReference type="PANTHER" id="PTHR10073">
    <property type="entry name" value="DNA MISMATCH REPAIR PROTEIN MLH, PMS, MUTL"/>
    <property type="match status" value="1"/>
</dbReference>
<dbReference type="InterPro" id="IPR037198">
    <property type="entry name" value="MutL_C_sf"/>
</dbReference>
<feature type="compositionally biased region" description="Polar residues" evidence="4">
    <location>
        <begin position="253"/>
        <end position="268"/>
    </location>
</feature>
<evidence type="ECO:0000313" key="8">
    <source>
        <dbReference type="Proteomes" id="UP000799772"/>
    </source>
</evidence>
<dbReference type="Gene3D" id="3.30.230.10">
    <property type="match status" value="1"/>
</dbReference>
<feature type="compositionally biased region" description="Low complexity" evidence="4">
    <location>
        <begin position="414"/>
        <end position="430"/>
    </location>
</feature>
<keyword evidence="8" id="KW-1185">Reference proteome</keyword>
<feature type="domain" description="MutL C-terminal dimerisation" evidence="5">
    <location>
        <begin position="795"/>
        <end position="959"/>
    </location>
</feature>
<dbReference type="InterPro" id="IPR020568">
    <property type="entry name" value="Ribosomal_Su5_D2-typ_SF"/>
</dbReference>
<dbReference type="InterPro" id="IPR038973">
    <property type="entry name" value="MutL/Mlh/Pms-like"/>
</dbReference>
<dbReference type="Gene3D" id="3.30.1540.20">
    <property type="entry name" value="MutL, C-terminal domain, dimerisation subdomain"/>
    <property type="match status" value="1"/>
</dbReference>
<dbReference type="SUPFAM" id="SSF54211">
    <property type="entry name" value="Ribosomal protein S5 domain 2-like"/>
    <property type="match status" value="1"/>
</dbReference>
<accession>A0A9P4ILX9</accession>
<name>A0A9P4ILX9_9PEZI</name>
<feature type="region of interest" description="Disordered" evidence="4">
    <location>
        <begin position="253"/>
        <end position="272"/>
    </location>
</feature>
<dbReference type="OrthoDB" id="10263226at2759"/>
<sequence length="1027" mass="112377">MATIKPIEGRSVHQIQSGQVIVDLCSVVKELVENSLDAGATSIGRIPSPAPDVELDVRFKGNGLDAIEVQDNGNGIAPEDFETIALKHYTSKLSSYDDLTSLHTFGFRGEALSSLCALSNFHITTARASDVPRGTKLDFEQSGKLKSKSVIASQKGTTVAVEKIFQNLPVRRKELEKNIKREYAKVLSLLQSYACISTGVRFSVSNHPGKGNKVVAFSTKSNSSTRDNISNVYGAKTVLALLTLDLELEMQSASGPSTQSARSWGTQDDGSKKIQVRGHISRPVVGEGRQTPDRQMFFVNSRPCTLPQVAKAINEVYKSYNVTQSPFIFANLLMDTNAYDVNVSPDKRTILLHDQTALLESLKSSLVELFDRHDQSVPQASLPNQKLPGFKNLTIKKDNKPTEEPNKANDVQHSTEPPHSAPAPSTAASEITQSTGAGEAVPLIQNFAERNAGQRSEQPPVPKKASKVPQRVQDFNARLASQRAKSDNQHRNDNCAVPPEALSPPDEPPIPSIRPGTQKGTPGPVPNAFDRMRPKRTPAETVSVTIGDTTTHMTFGTPNKKRKIHTPKFGLDGKKLATSSPLFGKSLRAFAAPGTQLKDEDDEVTMQAAQEELSQQEEQDVEDVEGQSSSEPGTPAPGSDASVDEDVDDADEDATEGLDDAKRDKSPLFVQDGEESDDDYVDETEKKALEEARVAKMIAEAEEAAAKPTQDNIKRATSALKGRTRKDSTLQLVQNLETSVSRIEEGLKKLTAALERHTSSMNEQETQSQNGAAAKTAEERLSLTVSKADFARMRILGQFNLGFILALRPASSISNHSSDELFIIDQHAADEKYNFERLSSTTVVQNQRLVQPRTLELTAVEEEIILEHPSALSQNGFQIEIDTSGDKPVGQRCRLVSLPMSKEVVFGLTDLEELIALLGEDHSGDSQGTSVESVIRPSKVRRMLAMRACRSSIMVGRNLTSAQMGKVVRHMGEMDKPWNCPHGRPTMRHLFGMDGWENGWNEGSGVMGLGEEEQETDWKAFMQRQEV</sequence>
<feature type="region of interest" description="Disordered" evidence="4">
    <location>
        <begin position="593"/>
        <end position="682"/>
    </location>
</feature>
<dbReference type="InterPro" id="IPR014762">
    <property type="entry name" value="DNA_mismatch_repair_CS"/>
</dbReference>
<feature type="compositionally biased region" description="Basic and acidic residues" evidence="4">
    <location>
        <begin position="395"/>
        <end position="407"/>
    </location>
</feature>
<dbReference type="GO" id="GO:0030983">
    <property type="term" value="F:mismatched DNA binding"/>
    <property type="evidence" value="ECO:0007669"/>
    <property type="project" value="InterPro"/>
</dbReference>
<protein>
    <recommendedName>
        <fullName evidence="3">DNA mismatch repair protein PMS1</fullName>
    </recommendedName>
</protein>
<dbReference type="InterPro" id="IPR014721">
    <property type="entry name" value="Ribsml_uS5_D2-typ_fold_subgr"/>
</dbReference>
<evidence type="ECO:0000259" key="5">
    <source>
        <dbReference type="SMART" id="SM00853"/>
    </source>
</evidence>
<feature type="compositionally biased region" description="Acidic residues" evidence="4">
    <location>
        <begin position="614"/>
        <end position="625"/>
    </location>
</feature>
<evidence type="ECO:0000256" key="4">
    <source>
        <dbReference type="SAM" id="MobiDB-lite"/>
    </source>
</evidence>
<dbReference type="Gene3D" id="3.30.565.10">
    <property type="entry name" value="Histidine kinase-like ATPase, C-terminal domain"/>
    <property type="match status" value="1"/>
</dbReference>
<evidence type="ECO:0000256" key="2">
    <source>
        <dbReference type="ARBA" id="ARBA00022763"/>
    </source>
</evidence>
<evidence type="ECO:0000256" key="3">
    <source>
        <dbReference type="ARBA" id="ARBA00070941"/>
    </source>
</evidence>
<dbReference type="NCBIfam" id="TIGR00585">
    <property type="entry name" value="mutl"/>
    <property type="match status" value="1"/>
</dbReference>
<dbReference type="SMART" id="SM00853">
    <property type="entry name" value="MutL_C"/>
    <property type="match status" value="1"/>
</dbReference>
<feature type="compositionally biased region" description="Basic and acidic residues" evidence="4">
    <location>
        <begin position="484"/>
        <end position="493"/>
    </location>
</feature>
<dbReference type="SUPFAM" id="SSF118116">
    <property type="entry name" value="DNA mismatch repair protein MutL"/>
    <property type="match status" value="1"/>
</dbReference>
<gene>
    <name evidence="7" type="ORF">NA57DRAFT_34995</name>
</gene>
<dbReference type="GO" id="GO:0005524">
    <property type="term" value="F:ATP binding"/>
    <property type="evidence" value="ECO:0007669"/>
    <property type="project" value="InterPro"/>
</dbReference>
<dbReference type="InterPro" id="IPR002099">
    <property type="entry name" value="MutL/Mlh/PMS"/>
</dbReference>
<dbReference type="InterPro" id="IPR036890">
    <property type="entry name" value="HATPase_C_sf"/>
</dbReference>
<dbReference type="FunFam" id="3.30.1370.100:FF:000001">
    <property type="entry name" value="Mismatch repair endonuclease pms1, putative"/>
    <property type="match status" value="1"/>
</dbReference>
<feature type="domain" description="DNA mismatch repair protein S5" evidence="6">
    <location>
        <begin position="229"/>
        <end position="371"/>
    </location>
</feature>
<feature type="compositionally biased region" description="Polar residues" evidence="4">
    <location>
        <begin position="540"/>
        <end position="557"/>
    </location>
</feature>
<feature type="compositionally biased region" description="Polar residues" evidence="4">
    <location>
        <begin position="759"/>
        <end position="771"/>
    </location>
</feature>
<feature type="region of interest" description="Disordered" evidence="4">
    <location>
        <begin position="757"/>
        <end position="776"/>
    </location>
</feature>
<dbReference type="InterPro" id="IPR014790">
    <property type="entry name" value="MutL_C"/>
</dbReference>
<comment type="similarity">
    <text evidence="1">Belongs to the DNA mismatch repair MutL/HexB family.</text>
</comment>